<protein>
    <submittedName>
        <fullName evidence="3">Uncharacterized protein LOC112691219</fullName>
    </submittedName>
</protein>
<feature type="domain" description="C2H2-type" evidence="1">
    <location>
        <begin position="181"/>
        <end position="203"/>
    </location>
</feature>
<dbReference type="Gene3D" id="1.10.1410.10">
    <property type="match status" value="1"/>
</dbReference>
<dbReference type="CDD" id="cd05402">
    <property type="entry name" value="NT_PAP_TUTase"/>
    <property type="match status" value="1"/>
</dbReference>
<evidence type="ECO:0000259" key="1">
    <source>
        <dbReference type="PROSITE" id="PS00028"/>
    </source>
</evidence>
<dbReference type="SMART" id="SM00451">
    <property type="entry name" value="ZnF_U1"/>
    <property type="match status" value="5"/>
</dbReference>
<dbReference type="InterPro" id="IPR054708">
    <property type="entry name" value="MTPAP-like_central"/>
</dbReference>
<dbReference type="InterPro" id="IPR003604">
    <property type="entry name" value="Matrin/U1-like-C_Znf_C2H2"/>
</dbReference>
<evidence type="ECO:0000313" key="3">
    <source>
        <dbReference type="RefSeq" id="XP_025421153.1"/>
    </source>
</evidence>
<dbReference type="GO" id="GO:0003676">
    <property type="term" value="F:nucleic acid binding"/>
    <property type="evidence" value="ECO:0007669"/>
    <property type="project" value="InterPro"/>
</dbReference>
<proteinExistence type="predicted"/>
<dbReference type="Gene3D" id="3.30.460.10">
    <property type="entry name" value="Beta Polymerase, domain 2"/>
    <property type="match status" value="1"/>
</dbReference>
<gene>
    <name evidence="3" type="primary">LOC112691219</name>
</gene>
<dbReference type="SMART" id="SM00355">
    <property type="entry name" value="ZnF_C2H2"/>
    <property type="match status" value="11"/>
</dbReference>
<dbReference type="RefSeq" id="XP_025421153.1">
    <property type="nucleotide sequence ID" value="XM_025565368.1"/>
</dbReference>
<dbReference type="PANTHER" id="PTHR12271">
    <property type="entry name" value="POLY A POLYMERASE CID PAP -RELATED"/>
    <property type="match status" value="1"/>
</dbReference>
<dbReference type="InterPro" id="IPR043519">
    <property type="entry name" value="NT_sf"/>
</dbReference>
<dbReference type="GO" id="GO:0031123">
    <property type="term" value="P:RNA 3'-end processing"/>
    <property type="evidence" value="ECO:0007669"/>
    <property type="project" value="TreeGrafter"/>
</dbReference>
<dbReference type="SUPFAM" id="SSF81301">
    <property type="entry name" value="Nucleotidyltransferase"/>
    <property type="match status" value="1"/>
</dbReference>
<name>A0A8B8GDX9_9HEMI</name>
<organism evidence="2 3">
    <name type="scientific">Sipha flava</name>
    <name type="common">yellow sugarcane aphid</name>
    <dbReference type="NCBI Taxonomy" id="143950"/>
    <lineage>
        <taxon>Eukaryota</taxon>
        <taxon>Metazoa</taxon>
        <taxon>Ecdysozoa</taxon>
        <taxon>Arthropoda</taxon>
        <taxon>Hexapoda</taxon>
        <taxon>Insecta</taxon>
        <taxon>Pterygota</taxon>
        <taxon>Neoptera</taxon>
        <taxon>Paraneoptera</taxon>
        <taxon>Hemiptera</taxon>
        <taxon>Sternorrhyncha</taxon>
        <taxon>Aphidomorpha</taxon>
        <taxon>Aphidoidea</taxon>
        <taxon>Aphididae</taxon>
        <taxon>Sipha</taxon>
    </lineage>
</organism>
<dbReference type="PANTHER" id="PTHR12271:SF66">
    <property type="entry name" value="TERMINAL URIDYLYLTRANSFERASE TAILOR"/>
    <property type="match status" value="1"/>
</dbReference>
<dbReference type="SUPFAM" id="SSF81631">
    <property type="entry name" value="PAP/OAS1 substrate-binding domain"/>
    <property type="match status" value="1"/>
</dbReference>
<sequence>MENTAGTNHLVEHRKQKKKIIFQNAKPNQVTSKIADNNRIELNMIKNKLEIEPSNENIVISKSKTTPILCIDTTQKCKYSKSSNSVPSMYLEKNDQSKVNKLPFHNISSDQNLIENKKNHCEDIVGQGKLIQFKYDEKIDLVSCHFCHCLFSHDISILTKHASECKKKNEENMKYFYKFKCLICDKLFRKLKDWKSHTVSYCHMQKCMINNNYVSYVCRGCKSVFFGNKEWILNHCKNIHKDSSRLPCIFNCMKDIFYDFIFVDRKNLISWTFCAPCKKYSSSTINCNPQNHIHKKTKHFKCDSCSIYFICSQDIYNYHLLSSEHIMLDRLRAKSNEKLESICNLKLPPIILNRFSIDNEKATCNDCKFQMFPNEKAITVHLADECIYKSNFGRKYLTTIKLYFCAVCDITVTDFKQWKEHLILFSHLIKCYDKSDLVSYTCELCSLHCYGNSHYVREHQDIHPNHSENKLSMFMAFNFQRINKDEKSKDFYYCEDCETYAEVNSNSNHWNKSHKTKLKRIVCYPCKTEFFCIENDKLFIKHGLSSEHIILKYASVNNQLLEQKTSPMSNSKKIVALQNEDQKPCISKNSLEIIENQAQIYFKPFLNWFTYFEDEIKVVCKECNDPVDLTEIALLNHLLICYQDSNKNISKKCIDNFVCLECQFYSNNYDLWEKHAISHVKTEMYYLRSYFCTSCNTLLYGKINAIELHLNNKHKTTTMNMSLETLLIEKQLSRENIACKVYDISCYCEPCNKIFKASDNFNHLNTDSHASVASDLVELFYCKYCEIEFYSSSTVYERHKCTPEHIMMSLEYRRNEIKDVPKPYKLYAYLIKFVTNEELYDATQNIGFFCFVCDYLCMDLCTWKLHINDKKHINSSKSLCMDHYCKICKTLMFGQRKHMFEHYSNRFHSMLRVFKSLKCTNDLKVNDSLLQKTSETKSICNTETTFGDIQKIGNNNYQLEESNNEINSLSIRLNELSLKKPKVNIDDIYPTIKAIDEYSQESNIQYDTSLKMDESNIQQDSNTFGASNDHVNDESHAIDALLFKTNSKQDSNTLLKSNTHSYCNFFDQKIKMLNDMLNQNQEITLQTVNYCLPCDLITSVQTIWDDHILKSHSNIMDGNKSVFCDICNLNQIGPSDNLDEHNRTIEHIKMSDFRKLCSANNVKNAIEIKENKGNTVINKSSNDARPLTTDKQVKINGKHIEKETTHQKIVFEIKGAKSKYRRNGWVELKKIFAAYGYFGLYPKQNSVIIIYRKLFSAYEMIKDKELLEATYEFTISVQIEEEKLPELNRITEQEFGNKEILMKTINKQLEAINNEISNPNMFQRLFMLINAIHRYSGQYFLGSKTYAFGSRMSGLALKESDVDLYFDIANTFRGQLSHDLNAQEDLVRYFGKIFRSQSEFKNIQLITAARVPIVKFLHTPSGLHCDLSFKSGLSTHNTKLVRLYLTLDKRVHWIVCAVVKRWALQNDLKNQSMFTSYALVWLVLFYLMTIDVVPPLKLLRSYANYSEQLSGSDVMFIEDWDCTFCTLEKAKQIWIVPEIPCWDLLFGFFKFYSDFNRLKQFVLCPAIGKALPKEIFYKVPVESPDLMGFNKKRIGRPYNWSMRLKENFHGEGLAVQDPFDLFHNITKTIVPKKLQGFSHLCTKTMEVMNNGIQPYYA</sequence>
<dbReference type="GeneID" id="112691219"/>
<dbReference type="GO" id="GO:0008270">
    <property type="term" value="F:zinc ion binding"/>
    <property type="evidence" value="ECO:0007669"/>
    <property type="project" value="InterPro"/>
</dbReference>
<dbReference type="OrthoDB" id="407432at2759"/>
<reference evidence="3" key="1">
    <citation type="submission" date="2025-08" db="UniProtKB">
        <authorList>
            <consortium name="RefSeq"/>
        </authorList>
    </citation>
    <scope>IDENTIFICATION</scope>
    <source>
        <tissue evidence="3">Whole body</tissue>
    </source>
</reference>
<dbReference type="PROSITE" id="PS00028">
    <property type="entry name" value="ZINC_FINGER_C2H2_1"/>
    <property type="match status" value="1"/>
</dbReference>
<accession>A0A8B8GDX9</accession>
<evidence type="ECO:0000313" key="2">
    <source>
        <dbReference type="Proteomes" id="UP000694846"/>
    </source>
</evidence>
<dbReference type="Proteomes" id="UP000694846">
    <property type="component" value="Unplaced"/>
</dbReference>
<dbReference type="InterPro" id="IPR013087">
    <property type="entry name" value="Znf_C2H2_type"/>
</dbReference>
<dbReference type="Pfam" id="PF22600">
    <property type="entry name" value="MTPAP-like_central"/>
    <property type="match status" value="1"/>
</dbReference>
<keyword evidence="2" id="KW-1185">Reference proteome</keyword>
<dbReference type="GO" id="GO:0050265">
    <property type="term" value="F:RNA uridylyltransferase activity"/>
    <property type="evidence" value="ECO:0007669"/>
    <property type="project" value="TreeGrafter"/>
</dbReference>